<proteinExistence type="predicted"/>
<dbReference type="AlphaFoldDB" id="A0AAV9AR33"/>
<accession>A0AAV9AR33</accession>
<protein>
    <submittedName>
        <fullName evidence="1">Uncharacterized protein</fullName>
    </submittedName>
</protein>
<evidence type="ECO:0000313" key="1">
    <source>
        <dbReference type="EMBL" id="KAK1266773.1"/>
    </source>
</evidence>
<gene>
    <name evidence="1" type="ORF">QJS04_geneDACA000053</name>
</gene>
<organism evidence="1 2">
    <name type="scientific">Acorus gramineus</name>
    <name type="common">Dwarf sweet flag</name>
    <dbReference type="NCBI Taxonomy" id="55184"/>
    <lineage>
        <taxon>Eukaryota</taxon>
        <taxon>Viridiplantae</taxon>
        <taxon>Streptophyta</taxon>
        <taxon>Embryophyta</taxon>
        <taxon>Tracheophyta</taxon>
        <taxon>Spermatophyta</taxon>
        <taxon>Magnoliopsida</taxon>
        <taxon>Liliopsida</taxon>
        <taxon>Acoraceae</taxon>
        <taxon>Acorus</taxon>
    </lineage>
</organism>
<dbReference type="Proteomes" id="UP001179952">
    <property type="component" value="Unassembled WGS sequence"/>
</dbReference>
<keyword evidence="2" id="KW-1185">Reference proteome</keyword>
<sequence>MTRVYAETSLWGIASKYVYARSTRPASTSPKMIALYEESLEGVVVKAKTS</sequence>
<comment type="caution">
    <text evidence="1">The sequence shown here is derived from an EMBL/GenBank/DDBJ whole genome shotgun (WGS) entry which is preliminary data.</text>
</comment>
<dbReference type="EMBL" id="JAUJYN010000007">
    <property type="protein sequence ID" value="KAK1266773.1"/>
    <property type="molecule type" value="Genomic_DNA"/>
</dbReference>
<reference evidence="1" key="1">
    <citation type="journal article" date="2023" name="Nat. Commun.">
        <title>Diploid and tetraploid genomes of Acorus and the evolution of monocots.</title>
        <authorList>
            <person name="Ma L."/>
            <person name="Liu K.W."/>
            <person name="Li Z."/>
            <person name="Hsiao Y.Y."/>
            <person name="Qi Y."/>
            <person name="Fu T."/>
            <person name="Tang G.D."/>
            <person name="Zhang D."/>
            <person name="Sun W.H."/>
            <person name="Liu D.K."/>
            <person name="Li Y."/>
            <person name="Chen G.Z."/>
            <person name="Liu X.D."/>
            <person name="Liao X.Y."/>
            <person name="Jiang Y.T."/>
            <person name="Yu X."/>
            <person name="Hao Y."/>
            <person name="Huang J."/>
            <person name="Zhao X.W."/>
            <person name="Ke S."/>
            <person name="Chen Y.Y."/>
            <person name="Wu W.L."/>
            <person name="Hsu J.L."/>
            <person name="Lin Y.F."/>
            <person name="Huang M.D."/>
            <person name="Li C.Y."/>
            <person name="Huang L."/>
            <person name="Wang Z.W."/>
            <person name="Zhao X."/>
            <person name="Zhong W.Y."/>
            <person name="Peng D.H."/>
            <person name="Ahmad S."/>
            <person name="Lan S."/>
            <person name="Zhang J.S."/>
            <person name="Tsai W.C."/>
            <person name="Van de Peer Y."/>
            <person name="Liu Z.J."/>
        </authorList>
    </citation>
    <scope>NUCLEOTIDE SEQUENCE</scope>
    <source>
        <strain evidence="1">SCP</strain>
    </source>
</reference>
<name>A0AAV9AR33_ACOGR</name>
<reference evidence="1" key="2">
    <citation type="submission" date="2023-06" db="EMBL/GenBank/DDBJ databases">
        <authorList>
            <person name="Ma L."/>
            <person name="Liu K.-W."/>
            <person name="Li Z."/>
            <person name="Hsiao Y.-Y."/>
            <person name="Qi Y."/>
            <person name="Fu T."/>
            <person name="Tang G."/>
            <person name="Zhang D."/>
            <person name="Sun W.-H."/>
            <person name="Liu D.-K."/>
            <person name="Li Y."/>
            <person name="Chen G.-Z."/>
            <person name="Liu X.-D."/>
            <person name="Liao X.-Y."/>
            <person name="Jiang Y.-T."/>
            <person name="Yu X."/>
            <person name="Hao Y."/>
            <person name="Huang J."/>
            <person name="Zhao X.-W."/>
            <person name="Ke S."/>
            <person name="Chen Y.-Y."/>
            <person name="Wu W.-L."/>
            <person name="Hsu J.-L."/>
            <person name="Lin Y.-F."/>
            <person name="Huang M.-D."/>
            <person name="Li C.-Y."/>
            <person name="Huang L."/>
            <person name="Wang Z.-W."/>
            <person name="Zhao X."/>
            <person name="Zhong W.-Y."/>
            <person name="Peng D.-H."/>
            <person name="Ahmad S."/>
            <person name="Lan S."/>
            <person name="Zhang J.-S."/>
            <person name="Tsai W.-C."/>
            <person name="Van De Peer Y."/>
            <person name="Liu Z.-J."/>
        </authorList>
    </citation>
    <scope>NUCLEOTIDE SEQUENCE</scope>
    <source>
        <strain evidence="1">SCP</strain>
        <tissue evidence="1">Leaves</tissue>
    </source>
</reference>
<evidence type="ECO:0000313" key="2">
    <source>
        <dbReference type="Proteomes" id="UP001179952"/>
    </source>
</evidence>